<gene>
    <name evidence="1" type="ORF">L0P03_12080</name>
</gene>
<proteinExistence type="predicted"/>
<evidence type="ECO:0008006" key="3">
    <source>
        <dbReference type="Google" id="ProtNLM"/>
    </source>
</evidence>
<dbReference type="RefSeq" id="WP_237982956.1">
    <property type="nucleotide sequence ID" value="NZ_JAKNDJ010000006.1"/>
</dbReference>
<comment type="caution">
    <text evidence="1">The sequence shown here is derived from an EMBL/GenBank/DDBJ whole genome shotgun (WGS) entry which is preliminary data.</text>
</comment>
<evidence type="ECO:0000313" key="2">
    <source>
        <dbReference type="Proteomes" id="UP001199750"/>
    </source>
</evidence>
<name>A0AAW5CFR1_9BACT</name>
<dbReference type="Proteomes" id="UP001199750">
    <property type="component" value="Unassembled WGS sequence"/>
</dbReference>
<dbReference type="AlphaFoldDB" id="A0AAW5CFR1"/>
<organism evidence="1 2">
    <name type="scientific">Odoribacter splanchnicus</name>
    <dbReference type="NCBI Taxonomy" id="28118"/>
    <lineage>
        <taxon>Bacteria</taxon>
        <taxon>Pseudomonadati</taxon>
        <taxon>Bacteroidota</taxon>
        <taxon>Bacteroidia</taxon>
        <taxon>Bacteroidales</taxon>
        <taxon>Odoribacteraceae</taxon>
        <taxon>Odoribacter</taxon>
    </lineage>
</organism>
<sequence length="59" mass="7185">FFPDWNISFNLAFNLEIRYKKKEKKRPLKTLSRFVLCCPDLSTNHLFYSIINHRYFAAE</sequence>
<protein>
    <recommendedName>
        <fullName evidence="3">Transposase</fullName>
    </recommendedName>
</protein>
<evidence type="ECO:0000313" key="1">
    <source>
        <dbReference type="EMBL" id="MCG4960580.1"/>
    </source>
</evidence>
<accession>A0AAW5CFR1</accession>
<reference evidence="1" key="1">
    <citation type="submission" date="2022-01" db="EMBL/GenBank/DDBJ databases">
        <title>Collection of gut derived symbiotic bacterial strains cultured from healthy donors.</title>
        <authorList>
            <person name="Lin H."/>
            <person name="Kohout C."/>
            <person name="Waligurski E."/>
            <person name="Pamer E.G."/>
        </authorList>
    </citation>
    <scope>NUCLEOTIDE SEQUENCE</scope>
    <source>
        <strain evidence="1">DFI.1.149</strain>
    </source>
</reference>
<dbReference type="EMBL" id="JAKNDN010000022">
    <property type="protein sequence ID" value="MCG4960580.1"/>
    <property type="molecule type" value="Genomic_DNA"/>
</dbReference>
<feature type="non-terminal residue" evidence="1">
    <location>
        <position position="1"/>
    </location>
</feature>